<dbReference type="GeneID" id="25916952"/>
<dbReference type="GO" id="GO:0008017">
    <property type="term" value="F:microtubule binding"/>
    <property type="evidence" value="ECO:0007669"/>
    <property type="project" value="TreeGrafter"/>
</dbReference>
<dbReference type="GO" id="GO:0000266">
    <property type="term" value="P:mitochondrial fission"/>
    <property type="evidence" value="ECO:0007669"/>
    <property type="project" value="TreeGrafter"/>
</dbReference>
<dbReference type="GO" id="GO:0016020">
    <property type="term" value="C:membrane"/>
    <property type="evidence" value="ECO:0007669"/>
    <property type="project" value="TreeGrafter"/>
</dbReference>
<feature type="non-terminal residue" evidence="2">
    <location>
        <position position="65"/>
    </location>
</feature>
<dbReference type="Pfam" id="PF01031">
    <property type="entry name" value="Dynamin_M"/>
    <property type="match status" value="1"/>
</dbReference>
<proteinExistence type="predicted"/>
<organism evidence="2 3">
    <name type="scientific">Sphaeroforma arctica JP610</name>
    <dbReference type="NCBI Taxonomy" id="667725"/>
    <lineage>
        <taxon>Eukaryota</taxon>
        <taxon>Ichthyosporea</taxon>
        <taxon>Ichthyophonida</taxon>
        <taxon>Sphaeroforma</taxon>
    </lineage>
</organism>
<dbReference type="GO" id="GO:0048312">
    <property type="term" value="P:intracellular distribution of mitochondria"/>
    <property type="evidence" value="ECO:0007669"/>
    <property type="project" value="TreeGrafter"/>
</dbReference>
<dbReference type="Proteomes" id="UP000054560">
    <property type="component" value="Unassembled WGS sequence"/>
</dbReference>
<accession>A0A0L0F2S0</accession>
<sequence length="65" mass="7695">MRNATGARRALFVPEVCFELLVKKQIERLQEPSLRCVELVFDELTRIVVQCENINDLMRFDELKK</sequence>
<feature type="domain" description="Dynamin stalk" evidence="1">
    <location>
        <begin position="1"/>
        <end position="65"/>
    </location>
</feature>
<dbReference type="EMBL" id="KQ249693">
    <property type="protein sequence ID" value="KNC71020.1"/>
    <property type="molecule type" value="Genomic_DNA"/>
</dbReference>
<dbReference type="GO" id="GO:0005737">
    <property type="term" value="C:cytoplasm"/>
    <property type="evidence" value="ECO:0007669"/>
    <property type="project" value="TreeGrafter"/>
</dbReference>
<dbReference type="OrthoDB" id="5061070at2759"/>
<evidence type="ECO:0000313" key="3">
    <source>
        <dbReference type="Proteomes" id="UP000054560"/>
    </source>
</evidence>
<name>A0A0L0F2S0_9EUKA</name>
<protein>
    <recommendedName>
        <fullName evidence="1">Dynamin stalk domain-containing protein</fullName>
    </recommendedName>
</protein>
<keyword evidence="3" id="KW-1185">Reference proteome</keyword>
<dbReference type="Gene3D" id="1.20.120.1240">
    <property type="entry name" value="Dynamin, middle domain"/>
    <property type="match status" value="1"/>
</dbReference>
<reference evidence="2 3" key="1">
    <citation type="submission" date="2011-02" db="EMBL/GenBank/DDBJ databases">
        <title>The Genome Sequence of Sphaeroforma arctica JP610.</title>
        <authorList>
            <consortium name="The Broad Institute Genome Sequencing Platform"/>
            <person name="Russ C."/>
            <person name="Cuomo C."/>
            <person name="Young S.K."/>
            <person name="Zeng Q."/>
            <person name="Gargeya S."/>
            <person name="Alvarado L."/>
            <person name="Berlin A."/>
            <person name="Chapman S.B."/>
            <person name="Chen Z."/>
            <person name="Freedman E."/>
            <person name="Gellesch M."/>
            <person name="Goldberg J."/>
            <person name="Griggs A."/>
            <person name="Gujja S."/>
            <person name="Heilman E."/>
            <person name="Heiman D."/>
            <person name="Howarth C."/>
            <person name="Mehta T."/>
            <person name="Neiman D."/>
            <person name="Pearson M."/>
            <person name="Roberts A."/>
            <person name="Saif S."/>
            <person name="Shea T."/>
            <person name="Shenoy N."/>
            <person name="Sisk P."/>
            <person name="Stolte C."/>
            <person name="Sykes S."/>
            <person name="White J."/>
            <person name="Yandava C."/>
            <person name="Burger G."/>
            <person name="Gray M.W."/>
            <person name="Holland P.W.H."/>
            <person name="King N."/>
            <person name="Lang F.B.F."/>
            <person name="Roger A.J."/>
            <person name="Ruiz-Trillo I."/>
            <person name="Haas B."/>
            <person name="Nusbaum C."/>
            <person name="Birren B."/>
        </authorList>
    </citation>
    <scope>NUCLEOTIDE SEQUENCE [LARGE SCALE GENOMIC DNA]</scope>
    <source>
        <strain evidence="2 3">JP610</strain>
    </source>
</reference>
<dbReference type="GO" id="GO:0003924">
    <property type="term" value="F:GTPase activity"/>
    <property type="evidence" value="ECO:0007669"/>
    <property type="project" value="TreeGrafter"/>
</dbReference>
<dbReference type="GO" id="GO:0016559">
    <property type="term" value="P:peroxisome fission"/>
    <property type="evidence" value="ECO:0007669"/>
    <property type="project" value="TreeGrafter"/>
</dbReference>
<evidence type="ECO:0000259" key="1">
    <source>
        <dbReference type="Pfam" id="PF01031"/>
    </source>
</evidence>
<dbReference type="InterPro" id="IPR022812">
    <property type="entry name" value="Dynamin"/>
</dbReference>
<dbReference type="InterPro" id="IPR000375">
    <property type="entry name" value="Dynamin_stalk"/>
</dbReference>
<dbReference type="PANTHER" id="PTHR11566:SF21">
    <property type="entry name" value="DYNAMIN RELATED PROTEIN 1, ISOFORM A"/>
    <property type="match status" value="1"/>
</dbReference>
<evidence type="ECO:0000313" key="2">
    <source>
        <dbReference type="EMBL" id="KNC71020.1"/>
    </source>
</evidence>
<dbReference type="STRING" id="667725.A0A0L0F2S0"/>
<dbReference type="GO" id="GO:0006897">
    <property type="term" value="P:endocytosis"/>
    <property type="evidence" value="ECO:0007669"/>
    <property type="project" value="TreeGrafter"/>
</dbReference>
<gene>
    <name evidence="2" type="ORF">SARC_16448</name>
</gene>
<dbReference type="AlphaFoldDB" id="A0A0L0F2S0"/>
<dbReference type="RefSeq" id="XP_014144922.1">
    <property type="nucleotide sequence ID" value="XM_014289447.1"/>
</dbReference>
<dbReference type="eggNOG" id="KOG0446">
    <property type="taxonomic scope" value="Eukaryota"/>
</dbReference>
<dbReference type="PANTHER" id="PTHR11566">
    <property type="entry name" value="DYNAMIN"/>
    <property type="match status" value="1"/>
</dbReference>
<dbReference type="GO" id="GO:0005874">
    <property type="term" value="C:microtubule"/>
    <property type="evidence" value="ECO:0007669"/>
    <property type="project" value="TreeGrafter"/>
</dbReference>